<dbReference type="OrthoDB" id="1491368at2"/>
<sequence length="302" mass="33054">MTNGAPSLEERLHEPQTVEKLNHLLDRLDTIERAVDALERLEHQLPMAMSTAADVLDDELTRAAERGVVLDERAGEALRLAEKLTEPKTVETLTRLIDRLDRIEQIADLADHVPGAAAMTVDTLDEALTRAADRGVVLDERVREGLMLLETLTEPKTAQALGELAGRTDQIAELAKLAEHAPQAIATVVDILDSEYARAMNAGFDPERALRDAASALGKLSEVFRTDEFRALLDSGVLDPEALRVIGSLGTALVESQKEASRGETPERGMFGLLRALRDPDVQHAVGFLTSFAKRFGRQLRS</sequence>
<dbReference type="Proteomes" id="UP000220102">
    <property type="component" value="Unassembled WGS sequence"/>
</dbReference>
<dbReference type="PANTHER" id="PTHR39180:SF2">
    <property type="entry name" value="DUF1641 DOMAIN-CONTAINING PROTEIN"/>
    <property type="match status" value="1"/>
</dbReference>
<organism evidence="1 2">
    <name type="scientific">Longibacter salinarum</name>
    <dbReference type="NCBI Taxonomy" id="1850348"/>
    <lineage>
        <taxon>Bacteria</taxon>
        <taxon>Pseudomonadati</taxon>
        <taxon>Rhodothermota</taxon>
        <taxon>Rhodothermia</taxon>
        <taxon>Rhodothermales</taxon>
        <taxon>Salisaetaceae</taxon>
        <taxon>Longibacter</taxon>
    </lineage>
</organism>
<comment type="caution">
    <text evidence="1">The sequence shown here is derived from an EMBL/GenBank/DDBJ whole genome shotgun (WGS) entry which is preliminary data.</text>
</comment>
<accession>A0A2A8CZK7</accession>
<dbReference type="PANTHER" id="PTHR39180">
    <property type="match status" value="1"/>
</dbReference>
<reference evidence="1 2" key="1">
    <citation type="submission" date="2017-10" db="EMBL/GenBank/DDBJ databases">
        <title>Draft genome of Longibacter Salinarum.</title>
        <authorList>
            <person name="Goh K.M."/>
            <person name="Shamsir M.S."/>
            <person name="Lim S.W."/>
        </authorList>
    </citation>
    <scope>NUCLEOTIDE SEQUENCE [LARGE SCALE GENOMIC DNA]</scope>
    <source>
        <strain evidence="1 2">KCTC 52045</strain>
    </source>
</reference>
<protein>
    <recommendedName>
        <fullName evidence="3">DUF1641 domain-containing protein</fullName>
    </recommendedName>
</protein>
<dbReference type="EMBL" id="PDEQ01000003">
    <property type="protein sequence ID" value="PEN14074.1"/>
    <property type="molecule type" value="Genomic_DNA"/>
</dbReference>
<proteinExistence type="predicted"/>
<dbReference type="InterPro" id="IPR012440">
    <property type="entry name" value="DUF1641"/>
</dbReference>
<evidence type="ECO:0000313" key="2">
    <source>
        <dbReference type="Proteomes" id="UP000220102"/>
    </source>
</evidence>
<name>A0A2A8CZK7_9BACT</name>
<evidence type="ECO:0008006" key="3">
    <source>
        <dbReference type="Google" id="ProtNLM"/>
    </source>
</evidence>
<dbReference type="AlphaFoldDB" id="A0A2A8CZK7"/>
<evidence type="ECO:0000313" key="1">
    <source>
        <dbReference type="EMBL" id="PEN14074.1"/>
    </source>
</evidence>
<keyword evidence="2" id="KW-1185">Reference proteome</keyword>
<gene>
    <name evidence="1" type="ORF">CRI94_06965</name>
</gene>
<dbReference type="Pfam" id="PF07849">
    <property type="entry name" value="DUF1641"/>
    <property type="match status" value="1"/>
</dbReference>